<feature type="region of interest" description="Disordered" evidence="1">
    <location>
        <begin position="24"/>
        <end position="61"/>
    </location>
</feature>
<organism evidence="2 3">
    <name type="scientific">Phaeosphaeria nodorum (strain SN15 / ATCC MYA-4574 / FGSC 10173)</name>
    <name type="common">Glume blotch fungus</name>
    <name type="synonym">Parastagonospora nodorum</name>
    <dbReference type="NCBI Taxonomy" id="321614"/>
    <lineage>
        <taxon>Eukaryota</taxon>
        <taxon>Fungi</taxon>
        <taxon>Dikarya</taxon>
        <taxon>Ascomycota</taxon>
        <taxon>Pezizomycotina</taxon>
        <taxon>Dothideomycetes</taxon>
        <taxon>Pleosporomycetidae</taxon>
        <taxon>Pleosporales</taxon>
        <taxon>Pleosporineae</taxon>
        <taxon>Phaeosphaeriaceae</taxon>
        <taxon>Parastagonospora</taxon>
    </lineage>
</organism>
<evidence type="ECO:0000256" key="1">
    <source>
        <dbReference type="SAM" id="MobiDB-lite"/>
    </source>
</evidence>
<dbReference type="KEGG" id="pno:SNOG_01619"/>
<name>Q0V2Z5_PHANO</name>
<protein>
    <submittedName>
        <fullName evidence="2">Uncharacterized protein</fullName>
    </submittedName>
</protein>
<reference evidence="3" key="1">
    <citation type="journal article" date="2007" name="Plant Cell">
        <title>Dothideomycete-plant interactions illuminated by genome sequencing and EST analysis of the wheat pathogen Stagonospora nodorum.</title>
        <authorList>
            <person name="Hane J.K."/>
            <person name="Lowe R.G."/>
            <person name="Solomon P.S."/>
            <person name="Tan K.C."/>
            <person name="Schoch C.L."/>
            <person name="Spatafora J.W."/>
            <person name="Crous P.W."/>
            <person name="Kodira C."/>
            <person name="Birren B.W."/>
            <person name="Galagan J.E."/>
            <person name="Torriani S.F."/>
            <person name="McDonald B.A."/>
            <person name="Oliver R.P."/>
        </authorList>
    </citation>
    <scope>NUCLEOTIDE SEQUENCE [LARGE SCALE GENOMIC DNA]</scope>
    <source>
        <strain evidence="3">SN15 / ATCC MYA-4574 / FGSC 10173</strain>
    </source>
</reference>
<gene>
    <name evidence="2" type="ORF">SNOG_01619</name>
</gene>
<dbReference type="Proteomes" id="UP000001055">
    <property type="component" value="Unassembled WGS sequence"/>
</dbReference>
<dbReference type="EMBL" id="CH445326">
    <property type="protein sequence ID" value="EAT91268.1"/>
    <property type="molecule type" value="Genomic_DNA"/>
</dbReference>
<dbReference type="InParanoid" id="Q0V2Z5"/>
<dbReference type="RefSeq" id="XP_001792254.1">
    <property type="nucleotide sequence ID" value="XM_001792202.1"/>
</dbReference>
<evidence type="ECO:0000313" key="2">
    <source>
        <dbReference type="EMBL" id="EAT91268.1"/>
    </source>
</evidence>
<dbReference type="HOGENOM" id="CLU_2923408_0_0_1"/>
<dbReference type="AlphaFoldDB" id="Q0V2Z5"/>
<sequence length="61" mass="7114">MHRRSRMIVITATKKFQRKINPFDRMQGKQPTKPEAGRLITSAQQAPAPVYMENRDMKQTV</sequence>
<accession>Q0V2Z5</accession>
<dbReference type="GeneID" id="5969099"/>
<evidence type="ECO:0000313" key="3">
    <source>
        <dbReference type="Proteomes" id="UP000001055"/>
    </source>
</evidence>
<proteinExistence type="predicted"/>